<name>D2A330_TRICA</name>
<evidence type="ECO:0000256" key="1">
    <source>
        <dbReference type="SAM" id="MobiDB-lite"/>
    </source>
</evidence>
<proteinExistence type="predicted"/>
<dbReference type="InParanoid" id="D2A330"/>
<organism evidence="2 3">
    <name type="scientific">Tribolium castaneum</name>
    <name type="common">Red flour beetle</name>
    <dbReference type="NCBI Taxonomy" id="7070"/>
    <lineage>
        <taxon>Eukaryota</taxon>
        <taxon>Metazoa</taxon>
        <taxon>Ecdysozoa</taxon>
        <taxon>Arthropoda</taxon>
        <taxon>Hexapoda</taxon>
        <taxon>Insecta</taxon>
        <taxon>Pterygota</taxon>
        <taxon>Neoptera</taxon>
        <taxon>Endopterygota</taxon>
        <taxon>Coleoptera</taxon>
        <taxon>Polyphaga</taxon>
        <taxon>Cucujiformia</taxon>
        <taxon>Tenebrionidae</taxon>
        <taxon>Tenebrionidae incertae sedis</taxon>
        <taxon>Tribolium</taxon>
    </lineage>
</organism>
<gene>
    <name evidence="2" type="primary">AUGUSTUS-3.0.2_07004</name>
    <name evidence="2" type="ORF">TcasGA2_TC007004</name>
</gene>
<protein>
    <submittedName>
        <fullName evidence="2">Uncharacterized protein</fullName>
    </submittedName>
</protein>
<evidence type="ECO:0000313" key="2">
    <source>
        <dbReference type="EMBL" id="EFA01458.2"/>
    </source>
</evidence>
<dbReference type="HOGENOM" id="CLU_951009_0_0_1"/>
<reference evidence="2 3" key="1">
    <citation type="journal article" date="2008" name="Nature">
        <title>The genome of the model beetle and pest Tribolium castaneum.</title>
        <authorList>
            <consortium name="Tribolium Genome Sequencing Consortium"/>
            <person name="Richards S."/>
            <person name="Gibbs R.A."/>
            <person name="Weinstock G.M."/>
            <person name="Brown S.J."/>
            <person name="Denell R."/>
            <person name="Beeman R.W."/>
            <person name="Gibbs R."/>
            <person name="Beeman R.W."/>
            <person name="Brown S.J."/>
            <person name="Bucher G."/>
            <person name="Friedrich M."/>
            <person name="Grimmelikhuijzen C.J."/>
            <person name="Klingler M."/>
            <person name="Lorenzen M."/>
            <person name="Richards S."/>
            <person name="Roth S."/>
            <person name="Schroder R."/>
            <person name="Tautz D."/>
            <person name="Zdobnov E.M."/>
            <person name="Muzny D."/>
            <person name="Gibbs R.A."/>
            <person name="Weinstock G.M."/>
            <person name="Attaway T."/>
            <person name="Bell S."/>
            <person name="Buhay C.J."/>
            <person name="Chandrabose M.N."/>
            <person name="Chavez D."/>
            <person name="Clerk-Blankenburg K.P."/>
            <person name="Cree A."/>
            <person name="Dao M."/>
            <person name="Davis C."/>
            <person name="Chacko J."/>
            <person name="Dinh H."/>
            <person name="Dugan-Rocha S."/>
            <person name="Fowler G."/>
            <person name="Garner T.T."/>
            <person name="Garnes J."/>
            <person name="Gnirke A."/>
            <person name="Hawes A."/>
            <person name="Hernandez J."/>
            <person name="Hines S."/>
            <person name="Holder M."/>
            <person name="Hume J."/>
            <person name="Jhangiani S.N."/>
            <person name="Joshi V."/>
            <person name="Khan Z.M."/>
            <person name="Jackson L."/>
            <person name="Kovar C."/>
            <person name="Kowis A."/>
            <person name="Lee S."/>
            <person name="Lewis L.R."/>
            <person name="Margolis J."/>
            <person name="Morgan M."/>
            <person name="Nazareth L.V."/>
            <person name="Nguyen N."/>
            <person name="Okwuonu G."/>
            <person name="Parker D."/>
            <person name="Richards S."/>
            <person name="Ruiz S.J."/>
            <person name="Santibanez J."/>
            <person name="Savard J."/>
            <person name="Scherer S.E."/>
            <person name="Schneider B."/>
            <person name="Sodergren E."/>
            <person name="Tautz D."/>
            <person name="Vattahil S."/>
            <person name="Villasana D."/>
            <person name="White C.S."/>
            <person name="Wright R."/>
            <person name="Park Y."/>
            <person name="Beeman R.W."/>
            <person name="Lord J."/>
            <person name="Oppert B."/>
            <person name="Lorenzen M."/>
            <person name="Brown S."/>
            <person name="Wang L."/>
            <person name="Savard J."/>
            <person name="Tautz D."/>
            <person name="Richards S."/>
            <person name="Weinstock G."/>
            <person name="Gibbs R.A."/>
            <person name="Liu Y."/>
            <person name="Worley K."/>
            <person name="Weinstock G."/>
            <person name="Elsik C.G."/>
            <person name="Reese J.T."/>
            <person name="Elhaik E."/>
            <person name="Landan G."/>
            <person name="Graur D."/>
            <person name="Arensburger P."/>
            <person name="Atkinson P."/>
            <person name="Beeman R.W."/>
            <person name="Beidler J."/>
            <person name="Brown S.J."/>
            <person name="Demuth J.P."/>
            <person name="Drury D.W."/>
            <person name="Du Y.Z."/>
            <person name="Fujiwara H."/>
            <person name="Lorenzen M."/>
            <person name="Maselli V."/>
            <person name="Osanai M."/>
            <person name="Park Y."/>
            <person name="Robertson H.M."/>
            <person name="Tu Z."/>
            <person name="Wang J.J."/>
            <person name="Wang S."/>
            <person name="Richards S."/>
            <person name="Song H."/>
            <person name="Zhang L."/>
            <person name="Sodergren E."/>
            <person name="Werner D."/>
            <person name="Stanke M."/>
            <person name="Morgenstern B."/>
            <person name="Solovyev V."/>
            <person name="Kosarev P."/>
            <person name="Brown G."/>
            <person name="Chen H.C."/>
            <person name="Ermolaeva O."/>
            <person name="Hlavina W."/>
            <person name="Kapustin Y."/>
            <person name="Kiryutin B."/>
            <person name="Kitts P."/>
            <person name="Maglott D."/>
            <person name="Pruitt K."/>
            <person name="Sapojnikov V."/>
            <person name="Souvorov A."/>
            <person name="Mackey A.J."/>
            <person name="Waterhouse R.M."/>
            <person name="Wyder S."/>
            <person name="Zdobnov E.M."/>
            <person name="Zdobnov E.M."/>
            <person name="Wyder S."/>
            <person name="Kriventseva E.V."/>
            <person name="Kadowaki T."/>
            <person name="Bork P."/>
            <person name="Aranda M."/>
            <person name="Bao R."/>
            <person name="Beermann A."/>
            <person name="Berns N."/>
            <person name="Bolognesi R."/>
            <person name="Bonneton F."/>
            <person name="Bopp D."/>
            <person name="Brown S.J."/>
            <person name="Bucher G."/>
            <person name="Butts T."/>
            <person name="Chaumot A."/>
            <person name="Denell R.E."/>
            <person name="Ferrier D.E."/>
            <person name="Friedrich M."/>
            <person name="Gordon C.M."/>
            <person name="Jindra M."/>
            <person name="Klingler M."/>
            <person name="Lan Q."/>
            <person name="Lattorff H.M."/>
            <person name="Laudet V."/>
            <person name="von Levetsow C."/>
            <person name="Liu Z."/>
            <person name="Lutz R."/>
            <person name="Lynch J.A."/>
            <person name="da Fonseca R.N."/>
            <person name="Posnien N."/>
            <person name="Reuter R."/>
            <person name="Roth S."/>
            <person name="Savard J."/>
            <person name="Schinko J.B."/>
            <person name="Schmitt C."/>
            <person name="Schoppmeier M."/>
            <person name="Schroder R."/>
            <person name="Shippy T.D."/>
            <person name="Simonnet F."/>
            <person name="Marques-Souza H."/>
            <person name="Tautz D."/>
            <person name="Tomoyasu Y."/>
            <person name="Trauner J."/>
            <person name="Van der Zee M."/>
            <person name="Vervoort M."/>
            <person name="Wittkopp N."/>
            <person name="Wimmer E.A."/>
            <person name="Yang X."/>
            <person name="Jones A.K."/>
            <person name="Sattelle D.B."/>
            <person name="Ebert P.R."/>
            <person name="Nelson D."/>
            <person name="Scott J.G."/>
            <person name="Beeman R.W."/>
            <person name="Muthukrishnan S."/>
            <person name="Kramer K.J."/>
            <person name="Arakane Y."/>
            <person name="Beeman R.W."/>
            <person name="Zhu Q."/>
            <person name="Hogenkamp D."/>
            <person name="Dixit R."/>
            <person name="Oppert B."/>
            <person name="Jiang H."/>
            <person name="Zou Z."/>
            <person name="Marshall J."/>
            <person name="Elpidina E."/>
            <person name="Vinokurov K."/>
            <person name="Oppert C."/>
            <person name="Zou Z."/>
            <person name="Evans J."/>
            <person name="Lu Z."/>
            <person name="Zhao P."/>
            <person name="Sumathipala N."/>
            <person name="Altincicek B."/>
            <person name="Vilcinskas A."/>
            <person name="Williams M."/>
            <person name="Hultmark D."/>
            <person name="Hetru C."/>
            <person name="Jiang H."/>
            <person name="Grimmelikhuijzen C.J."/>
            <person name="Hauser F."/>
            <person name="Cazzamali G."/>
            <person name="Williamson M."/>
            <person name="Park Y."/>
            <person name="Li B."/>
            <person name="Tanaka Y."/>
            <person name="Predel R."/>
            <person name="Neupert S."/>
            <person name="Schachtner J."/>
            <person name="Verleyen P."/>
            <person name="Raible F."/>
            <person name="Bork P."/>
            <person name="Friedrich M."/>
            <person name="Walden K.K."/>
            <person name="Robertson H.M."/>
            <person name="Angeli S."/>
            <person name="Foret S."/>
            <person name="Bucher G."/>
            <person name="Schuetz S."/>
            <person name="Maleszka R."/>
            <person name="Wimmer E.A."/>
            <person name="Beeman R.W."/>
            <person name="Lorenzen M."/>
            <person name="Tomoyasu Y."/>
            <person name="Miller S.C."/>
            <person name="Grossmann D."/>
            <person name="Bucher G."/>
        </authorList>
    </citation>
    <scope>NUCLEOTIDE SEQUENCE [LARGE SCALE GENOMIC DNA]</scope>
    <source>
        <strain evidence="2 3">Georgia GA2</strain>
    </source>
</reference>
<accession>D2A330</accession>
<dbReference type="EMBL" id="KQ971339">
    <property type="protein sequence ID" value="EFA01458.2"/>
    <property type="molecule type" value="Genomic_DNA"/>
</dbReference>
<reference evidence="2 3" key="2">
    <citation type="journal article" date="2010" name="Nucleic Acids Res.">
        <title>BeetleBase in 2010: revisions to provide comprehensive genomic information for Tribolium castaneum.</title>
        <authorList>
            <person name="Kim H.S."/>
            <person name="Murphy T."/>
            <person name="Xia J."/>
            <person name="Caragea D."/>
            <person name="Park Y."/>
            <person name="Beeman R.W."/>
            <person name="Lorenzen M.D."/>
            <person name="Butcher S."/>
            <person name="Manak J.R."/>
            <person name="Brown S.J."/>
        </authorList>
    </citation>
    <scope>GENOME REANNOTATION</scope>
    <source>
        <strain evidence="2 3">Georgia GA2</strain>
    </source>
</reference>
<sequence length="242" mass="27446">MNADLRKQVAALEDKIGEIQGHGISSETFVEKGADSTIIDAIHRIQTALNDNFKIVFTELKDIRTKLNRLENYRAKENQVQDKQASCKKTPSKGTIDRVTKTKEFPVVANKNNKATPVKEMEKKQIEIMEDIIGQKNYASALATLSTAKKQSPFKSKHTLIAQEKGERINSSDGGKNNNNNNKSQEDFLQPQTRRYRRQRTLGSAVIQSSSENAFLGKMEKKTQTKKIWLFVSRVHDHVTEE</sequence>
<feature type="region of interest" description="Disordered" evidence="1">
    <location>
        <begin position="161"/>
        <end position="192"/>
    </location>
</feature>
<evidence type="ECO:0000313" key="3">
    <source>
        <dbReference type="Proteomes" id="UP000007266"/>
    </source>
</evidence>
<dbReference type="AlphaFoldDB" id="D2A330"/>
<keyword evidence="3" id="KW-1185">Reference proteome</keyword>
<feature type="compositionally biased region" description="Low complexity" evidence="1">
    <location>
        <begin position="171"/>
        <end position="183"/>
    </location>
</feature>
<dbReference type="Proteomes" id="UP000007266">
    <property type="component" value="Linkage group 4"/>
</dbReference>